<reference evidence="1 2" key="1">
    <citation type="submission" date="2020-10" db="EMBL/GenBank/DDBJ databases">
        <title>The Coptis chinensis genome and diversification of protoberbering-type alkaloids.</title>
        <authorList>
            <person name="Wang B."/>
            <person name="Shu S."/>
            <person name="Song C."/>
            <person name="Liu Y."/>
        </authorList>
    </citation>
    <scope>NUCLEOTIDE SEQUENCE [LARGE SCALE GENOMIC DNA]</scope>
    <source>
        <strain evidence="1">HL-2020</strain>
        <tissue evidence="1">Leaf</tissue>
    </source>
</reference>
<dbReference type="InterPro" id="IPR050421">
    <property type="entry name" value="PPR"/>
</dbReference>
<evidence type="ECO:0000313" key="1">
    <source>
        <dbReference type="EMBL" id="KAF9617778.1"/>
    </source>
</evidence>
<organism evidence="1 2">
    <name type="scientific">Coptis chinensis</name>
    <dbReference type="NCBI Taxonomy" id="261450"/>
    <lineage>
        <taxon>Eukaryota</taxon>
        <taxon>Viridiplantae</taxon>
        <taxon>Streptophyta</taxon>
        <taxon>Embryophyta</taxon>
        <taxon>Tracheophyta</taxon>
        <taxon>Spermatophyta</taxon>
        <taxon>Magnoliopsida</taxon>
        <taxon>Ranunculales</taxon>
        <taxon>Ranunculaceae</taxon>
        <taxon>Coptidoideae</taxon>
        <taxon>Coptis</taxon>
    </lineage>
</organism>
<accession>A0A835IJM1</accession>
<keyword evidence="2" id="KW-1185">Reference proteome</keyword>
<evidence type="ECO:0000313" key="2">
    <source>
        <dbReference type="Proteomes" id="UP000631114"/>
    </source>
</evidence>
<proteinExistence type="predicted"/>
<dbReference type="EMBL" id="JADFTS010000003">
    <property type="protein sequence ID" value="KAF9617778.1"/>
    <property type="molecule type" value="Genomic_DNA"/>
</dbReference>
<dbReference type="PANTHER" id="PTHR47928">
    <property type="entry name" value="REPEAT-CONTAINING PROTEIN, PUTATIVE-RELATED"/>
    <property type="match status" value="1"/>
</dbReference>
<comment type="caution">
    <text evidence="1">The sequence shown here is derived from an EMBL/GenBank/DDBJ whole genome shotgun (WGS) entry which is preliminary data.</text>
</comment>
<dbReference type="OrthoDB" id="9990610at2759"/>
<sequence>MDERDLVSWSSIIACLVDHDFNDEALGLFREMQLFTSVRPDKVTMVSVITAVSNLGYVELDRWAHFFIYINGLDVTVALDKDWEFFPVYLTGNWEYAKSHPIAPLRYPKFCFDGWDAEFATKAYKDEVELAPIRRVRDMMLFMGFT</sequence>
<dbReference type="Proteomes" id="UP000631114">
    <property type="component" value="Unassembled WGS sequence"/>
</dbReference>
<evidence type="ECO:0008006" key="3">
    <source>
        <dbReference type="Google" id="ProtNLM"/>
    </source>
</evidence>
<gene>
    <name evidence="1" type="ORF">IFM89_038547</name>
</gene>
<dbReference type="Gene3D" id="1.25.40.10">
    <property type="entry name" value="Tetratricopeptide repeat domain"/>
    <property type="match status" value="1"/>
</dbReference>
<protein>
    <recommendedName>
        <fullName evidence="3">Pentatricopeptide repeat-containing protein</fullName>
    </recommendedName>
</protein>
<dbReference type="PANTHER" id="PTHR47928:SF146">
    <property type="entry name" value="DYW DOMAIN-CONTAINING PROTEIN"/>
    <property type="match status" value="1"/>
</dbReference>
<dbReference type="AlphaFoldDB" id="A0A835IJM1"/>
<dbReference type="InterPro" id="IPR011990">
    <property type="entry name" value="TPR-like_helical_dom_sf"/>
</dbReference>
<name>A0A835IJM1_9MAGN</name>